<organism evidence="1 2">
    <name type="scientific">Hymenobacter mellowenesis</name>
    <dbReference type="NCBI Taxonomy" id="3063995"/>
    <lineage>
        <taxon>Bacteria</taxon>
        <taxon>Pseudomonadati</taxon>
        <taxon>Bacteroidota</taxon>
        <taxon>Cytophagia</taxon>
        <taxon>Cytophagales</taxon>
        <taxon>Hymenobacteraceae</taxon>
        <taxon>Hymenobacter</taxon>
    </lineage>
</organism>
<dbReference type="RefSeq" id="WP_305012124.1">
    <property type="nucleotide sequence ID" value="NZ_JAUQSX010000006.1"/>
</dbReference>
<name>A0ABT9AC75_9BACT</name>
<dbReference type="Proteomes" id="UP001167796">
    <property type="component" value="Unassembled WGS sequence"/>
</dbReference>
<evidence type="ECO:0000313" key="2">
    <source>
        <dbReference type="Proteomes" id="UP001167796"/>
    </source>
</evidence>
<accession>A0ABT9AC75</accession>
<reference evidence="1" key="1">
    <citation type="submission" date="2023-07" db="EMBL/GenBank/DDBJ databases">
        <authorList>
            <person name="Kim M.K."/>
        </authorList>
    </citation>
    <scope>NUCLEOTIDE SEQUENCE</scope>
    <source>
        <strain evidence="1">M29</strain>
    </source>
</reference>
<comment type="caution">
    <text evidence="1">The sequence shown here is derived from an EMBL/GenBank/DDBJ whole genome shotgun (WGS) entry which is preliminary data.</text>
</comment>
<sequence>MALQIKPALPYPFLTDSNLEVPQTYAVVSGINFRKYGMDFQHDIPECELQFTYFQSQEASNYKPRAKPLILQGLPVTMVVQDPVGLLASANATAYAMAYQLFAEEVKRVLGSDAIVENA</sequence>
<dbReference type="EMBL" id="JAUQSX010000006">
    <property type="protein sequence ID" value="MDO7847448.1"/>
    <property type="molecule type" value="Genomic_DNA"/>
</dbReference>
<evidence type="ECO:0000313" key="1">
    <source>
        <dbReference type="EMBL" id="MDO7847448.1"/>
    </source>
</evidence>
<keyword evidence="2" id="KW-1185">Reference proteome</keyword>
<gene>
    <name evidence="1" type="ORF">Q5H92_13845</name>
</gene>
<proteinExistence type="predicted"/>
<protein>
    <submittedName>
        <fullName evidence="1">Uncharacterized protein</fullName>
    </submittedName>
</protein>